<comment type="caution">
    <text evidence="1">The sequence shown here is derived from an EMBL/GenBank/DDBJ whole genome shotgun (WGS) entry which is preliminary data.</text>
</comment>
<accession>A0ACB8TSI5</accession>
<protein>
    <submittedName>
        <fullName evidence="1">Uncharacterized protein</fullName>
    </submittedName>
</protein>
<dbReference type="Proteomes" id="UP001055072">
    <property type="component" value="Unassembled WGS sequence"/>
</dbReference>
<evidence type="ECO:0000313" key="2">
    <source>
        <dbReference type="Proteomes" id="UP001055072"/>
    </source>
</evidence>
<sequence length="871" mass="96348">MPLTETLPADLTIYILSFLSFADIVTLSVLARSYHHFIQNHEDALYHQLAVSHRYAKKGKSLEGLKGEKGVVRVDGAVQTWKEFCRASHILTMNWTGRRSACVGGYTSLDGWNLDDGSYEVQEFAIDEEHGLLLALIGSAANATGPGKVLVASTLDGEKVVWTLSDVSRFAHSGSFLLVWRSPDITCNIEIWGYASPPPPLNADDSSKPTSSPGTFVLHAIIPTPPGGWRTFAFHAPLVALVNRDQWHLVHLFDFSSSLAITDERTTTSTNGNSPIKLQTAQLIDLDPLLISNSSAPDPNERHSLIRSVLLDLQLSAKYLCACFDSAMVVVRLRRSTLADGGLVVGGKDVQVRRDVVMVEDTRHPEDGRRTWPAAKRVLRPGSYAAPGSASSESNLRSGGVGTTEYVKSMVTTGAEVVEEYRVELLTKTELEEEKWANSGANVREGYRSPWYNPNFISAQFSPNGKHLVVGTTYRYVCLFTDIDRMFDAGVKPQEIMQKMALEEPVRFIKWSGHERAIVLRDDENDTYHSNATSEEEERDGDEPTLRLEGARVLRVTAFERPRVHIHGSVQLRKTGVWMIADLDRMLGEGEAEGPPRSSTLEGGVCNIWMGKAQVFSVCKYDCIQGTSSNAPIRQHHTLPSAISKFVIVHKIGLPHLVTAFINPPPTFRLAQLTKPRGTLDAVLASQPVLVFSVRFRGYTGTIGLKLREVILLHSRYLAYGSTRAPLKKYNRHSTCSIITHSMQITLQLAIVLSIATVRKAKEASTISSASYSNPKPKYLTRGRHFGQQYQLGYTPPPPPPPLSHLHKLRLAAVICYLLVSLRTLIKETSDASRSSAQYSEVTVNHESHSTTQTRASVDLNNQQRPANTNI</sequence>
<proteinExistence type="predicted"/>
<evidence type="ECO:0000313" key="1">
    <source>
        <dbReference type="EMBL" id="KAI0084953.1"/>
    </source>
</evidence>
<keyword evidence="2" id="KW-1185">Reference proteome</keyword>
<reference evidence="1" key="1">
    <citation type="journal article" date="2021" name="Environ. Microbiol.">
        <title>Gene family expansions and transcriptome signatures uncover fungal adaptations to wood decay.</title>
        <authorList>
            <person name="Hage H."/>
            <person name="Miyauchi S."/>
            <person name="Viragh M."/>
            <person name="Drula E."/>
            <person name="Min B."/>
            <person name="Chaduli D."/>
            <person name="Navarro D."/>
            <person name="Favel A."/>
            <person name="Norest M."/>
            <person name="Lesage-Meessen L."/>
            <person name="Balint B."/>
            <person name="Merenyi Z."/>
            <person name="de Eugenio L."/>
            <person name="Morin E."/>
            <person name="Martinez A.T."/>
            <person name="Baldrian P."/>
            <person name="Stursova M."/>
            <person name="Martinez M.J."/>
            <person name="Novotny C."/>
            <person name="Magnuson J.K."/>
            <person name="Spatafora J.W."/>
            <person name="Maurice S."/>
            <person name="Pangilinan J."/>
            <person name="Andreopoulos W."/>
            <person name="LaButti K."/>
            <person name="Hundley H."/>
            <person name="Na H."/>
            <person name="Kuo A."/>
            <person name="Barry K."/>
            <person name="Lipzen A."/>
            <person name="Henrissat B."/>
            <person name="Riley R."/>
            <person name="Ahrendt S."/>
            <person name="Nagy L.G."/>
            <person name="Grigoriev I.V."/>
            <person name="Martin F."/>
            <person name="Rosso M.N."/>
        </authorList>
    </citation>
    <scope>NUCLEOTIDE SEQUENCE</scope>
    <source>
        <strain evidence="1">CBS 384.51</strain>
    </source>
</reference>
<name>A0ACB8TSI5_9APHY</name>
<organism evidence="1 2">
    <name type="scientific">Irpex rosettiformis</name>
    <dbReference type="NCBI Taxonomy" id="378272"/>
    <lineage>
        <taxon>Eukaryota</taxon>
        <taxon>Fungi</taxon>
        <taxon>Dikarya</taxon>
        <taxon>Basidiomycota</taxon>
        <taxon>Agaricomycotina</taxon>
        <taxon>Agaricomycetes</taxon>
        <taxon>Polyporales</taxon>
        <taxon>Irpicaceae</taxon>
        <taxon>Irpex</taxon>
    </lineage>
</organism>
<dbReference type="EMBL" id="MU274936">
    <property type="protein sequence ID" value="KAI0084953.1"/>
    <property type="molecule type" value="Genomic_DNA"/>
</dbReference>
<gene>
    <name evidence="1" type="ORF">BDY19DRAFT_909395</name>
</gene>